<dbReference type="Proteomes" id="UP001152049">
    <property type="component" value="Unassembled WGS sequence"/>
</dbReference>
<dbReference type="EMBL" id="JAOQAZ010000037">
    <property type="protein sequence ID" value="KAJ4248113.1"/>
    <property type="molecule type" value="Genomic_DNA"/>
</dbReference>
<evidence type="ECO:0000256" key="1">
    <source>
        <dbReference type="SAM" id="MobiDB-lite"/>
    </source>
</evidence>
<dbReference type="AlphaFoldDB" id="A0A9W8RNC7"/>
<organism evidence="2 3">
    <name type="scientific">Fusarium torreyae</name>
    <dbReference type="NCBI Taxonomy" id="1237075"/>
    <lineage>
        <taxon>Eukaryota</taxon>
        <taxon>Fungi</taxon>
        <taxon>Dikarya</taxon>
        <taxon>Ascomycota</taxon>
        <taxon>Pezizomycotina</taxon>
        <taxon>Sordariomycetes</taxon>
        <taxon>Hypocreomycetidae</taxon>
        <taxon>Hypocreales</taxon>
        <taxon>Nectriaceae</taxon>
        <taxon>Fusarium</taxon>
    </lineage>
</organism>
<comment type="caution">
    <text evidence="2">The sequence shown here is derived from an EMBL/GenBank/DDBJ whole genome shotgun (WGS) entry which is preliminary data.</text>
</comment>
<proteinExistence type="predicted"/>
<feature type="region of interest" description="Disordered" evidence="1">
    <location>
        <begin position="1"/>
        <end position="47"/>
    </location>
</feature>
<reference evidence="2" key="1">
    <citation type="submission" date="2022-09" db="EMBL/GenBank/DDBJ databases">
        <title>Fusarium specimens isolated from Avocado Roots.</title>
        <authorList>
            <person name="Stajich J."/>
            <person name="Roper C."/>
            <person name="Heimlech-Rivalta G."/>
        </authorList>
    </citation>
    <scope>NUCLEOTIDE SEQUENCE</scope>
    <source>
        <strain evidence="2">CF00136</strain>
    </source>
</reference>
<feature type="region of interest" description="Disordered" evidence="1">
    <location>
        <begin position="63"/>
        <end position="113"/>
    </location>
</feature>
<evidence type="ECO:0000313" key="2">
    <source>
        <dbReference type="EMBL" id="KAJ4248113.1"/>
    </source>
</evidence>
<sequence length="179" mass="20683">MSCQDSQVKRSSGRTSRRREFTVQEILQGRPPEELTDSEIDGLRPGEREAIFEYDIDYQRKKAREAAHLAPPTPRTSQMPKDQEVPAAWPRNSRPSAPSEDGLSNVPTESIPADMDQLPKEKLVGQVWRVLERCRDNPDYFKQLCEFTCDLNPDKVNLLKVFVKLQSERHREFPLHPAR</sequence>
<evidence type="ECO:0000313" key="3">
    <source>
        <dbReference type="Proteomes" id="UP001152049"/>
    </source>
</evidence>
<keyword evidence="3" id="KW-1185">Reference proteome</keyword>
<accession>A0A9W8RNC7</accession>
<protein>
    <submittedName>
        <fullName evidence="2">Uncharacterized protein</fullName>
    </submittedName>
</protein>
<name>A0A9W8RNC7_9HYPO</name>
<feature type="compositionally biased region" description="Polar residues" evidence="1">
    <location>
        <begin position="1"/>
        <end position="10"/>
    </location>
</feature>
<gene>
    <name evidence="2" type="ORF">NW762_012883</name>
</gene>